<keyword evidence="1" id="KW-0732">Signal</keyword>
<organism evidence="2 3">
    <name type="scientific">Belliella aquatica</name>
    <dbReference type="NCBI Taxonomy" id="1323734"/>
    <lineage>
        <taxon>Bacteria</taxon>
        <taxon>Pseudomonadati</taxon>
        <taxon>Bacteroidota</taxon>
        <taxon>Cytophagia</taxon>
        <taxon>Cytophagales</taxon>
        <taxon>Cyclobacteriaceae</taxon>
        <taxon>Belliella</taxon>
    </lineage>
</organism>
<evidence type="ECO:0000313" key="3">
    <source>
        <dbReference type="Proteomes" id="UP000635885"/>
    </source>
</evidence>
<evidence type="ECO:0000256" key="1">
    <source>
        <dbReference type="SAM" id="SignalP"/>
    </source>
</evidence>
<dbReference type="EMBL" id="BMFD01000016">
    <property type="protein sequence ID" value="GGC51729.1"/>
    <property type="molecule type" value="Genomic_DNA"/>
</dbReference>
<gene>
    <name evidence="2" type="ORF">GCM10010993_32790</name>
</gene>
<dbReference type="Proteomes" id="UP000635885">
    <property type="component" value="Unassembled WGS sequence"/>
</dbReference>
<comment type="caution">
    <text evidence="2">The sequence shown here is derived from an EMBL/GenBank/DDBJ whole genome shotgun (WGS) entry which is preliminary data.</text>
</comment>
<dbReference type="RefSeq" id="WP_188444189.1">
    <property type="nucleotide sequence ID" value="NZ_BMFD01000016.1"/>
</dbReference>
<name>A0ABQ1N6S8_9BACT</name>
<feature type="chain" id="PRO_5045668109" description="Lipoprotein" evidence="1">
    <location>
        <begin position="19"/>
        <end position="215"/>
    </location>
</feature>
<evidence type="ECO:0000313" key="2">
    <source>
        <dbReference type="EMBL" id="GGC51729.1"/>
    </source>
</evidence>
<protein>
    <recommendedName>
        <fullName evidence="4">Lipoprotein</fullName>
    </recommendedName>
</protein>
<sequence>MKNSIQIFSIFVLGLLLACSTPQEELTTPQKVAKAYGYDNFDKVNSIAYTWNVQAGDVVRTRDWKWNIKDRTVYYADADTSYTYSLDLPKEELPKADAGFINDKYWLMYPFQLIWDTGYTYEETADVAAPISGENSTKLTIIYNNEDGYTPGDAYDLYLDEAFMIREWVFRKGNGAEGRAFTWEAEKTIDGVTFATEHFNADGVKFIWFTGVEIE</sequence>
<evidence type="ECO:0008006" key="4">
    <source>
        <dbReference type="Google" id="ProtNLM"/>
    </source>
</evidence>
<proteinExistence type="predicted"/>
<keyword evidence="3" id="KW-1185">Reference proteome</keyword>
<accession>A0ABQ1N6S8</accession>
<feature type="signal peptide" evidence="1">
    <location>
        <begin position="1"/>
        <end position="18"/>
    </location>
</feature>
<dbReference type="PROSITE" id="PS51257">
    <property type="entry name" value="PROKAR_LIPOPROTEIN"/>
    <property type="match status" value="1"/>
</dbReference>
<reference evidence="3" key="1">
    <citation type="journal article" date="2019" name="Int. J. Syst. Evol. Microbiol.">
        <title>The Global Catalogue of Microorganisms (GCM) 10K type strain sequencing project: providing services to taxonomists for standard genome sequencing and annotation.</title>
        <authorList>
            <consortium name="The Broad Institute Genomics Platform"/>
            <consortium name="The Broad Institute Genome Sequencing Center for Infectious Disease"/>
            <person name="Wu L."/>
            <person name="Ma J."/>
        </authorList>
    </citation>
    <scope>NUCLEOTIDE SEQUENCE [LARGE SCALE GENOMIC DNA]</scope>
    <source>
        <strain evidence="3">CGMCC 1.12479</strain>
    </source>
</reference>